<proteinExistence type="predicted"/>
<evidence type="ECO:0000256" key="4">
    <source>
        <dbReference type="ARBA" id="ARBA00022898"/>
    </source>
</evidence>
<dbReference type="InterPro" id="IPR004839">
    <property type="entry name" value="Aminotransferase_I/II_large"/>
</dbReference>
<evidence type="ECO:0000313" key="6">
    <source>
        <dbReference type="EMBL" id="CAD7276758.1"/>
    </source>
</evidence>
<dbReference type="CDD" id="cd00609">
    <property type="entry name" value="AAT_like"/>
    <property type="match status" value="1"/>
</dbReference>
<dbReference type="AlphaFoldDB" id="A0A7R9GDG8"/>
<accession>A0A7R9GDG8</accession>
<dbReference type="SUPFAM" id="SSF53383">
    <property type="entry name" value="PLP-dependent transferases"/>
    <property type="match status" value="1"/>
</dbReference>
<gene>
    <name evidence="6" type="ORF">NMOB1V02_LOCUS4508</name>
</gene>
<dbReference type="PANTHER" id="PTHR42790">
    <property type="entry name" value="AMINOTRANSFERASE"/>
    <property type="match status" value="1"/>
</dbReference>
<dbReference type="InterPro" id="IPR050859">
    <property type="entry name" value="Class-I_PLP-dep_aminotransf"/>
</dbReference>
<dbReference type="GO" id="GO:0030170">
    <property type="term" value="F:pyridoxal phosphate binding"/>
    <property type="evidence" value="ECO:0007669"/>
    <property type="project" value="InterPro"/>
</dbReference>
<evidence type="ECO:0000256" key="2">
    <source>
        <dbReference type="ARBA" id="ARBA00022576"/>
    </source>
</evidence>
<dbReference type="InterPro" id="IPR015424">
    <property type="entry name" value="PyrdxlP-dep_Trfase"/>
</dbReference>
<dbReference type="PANTHER" id="PTHR42790:SF19">
    <property type="entry name" value="KYNURENINE_ALPHA-AMINOADIPATE AMINOTRANSFERASE, MITOCHONDRIAL"/>
    <property type="match status" value="1"/>
</dbReference>
<dbReference type="Gene3D" id="3.40.640.10">
    <property type="entry name" value="Type I PLP-dependent aspartate aminotransferase-like (Major domain)"/>
    <property type="match status" value="1"/>
</dbReference>
<dbReference type="GO" id="GO:0016212">
    <property type="term" value="F:kynurenine-oxoglutarate transaminase activity"/>
    <property type="evidence" value="ECO:0007669"/>
    <property type="project" value="TreeGrafter"/>
</dbReference>
<dbReference type="FunFam" id="3.90.1150.10:FF:000166">
    <property type="entry name" value="Kynurenine/alpha-aminoadipate aminotransferase, mitochondrial"/>
    <property type="match status" value="1"/>
</dbReference>
<keyword evidence="4" id="KW-0663">Pyridoxal phosphate</keyword>
<dbReference type="InterPro" id="IPR015421">
    <property type="entry name" value="PyrdxlP-dep_Trfase_major"/>
</dbReference>
<comment type="cofactor">
    <cofactor evidence="1">
        <name>pyridoxal 5'-phosphate</name>
        <dbReference type="ChEBI" id="CHEBI:597326"/>
    </cofactor>
</comment>
<dbReference type="Proteomes" id="UP000678499">
    <property type="component" value="Unassembled WGS sequence"/>
</dbReference>
<dbReference type="Pfam" id="PF00155">
    <property type="entry name" value="Aminotran_1_2"/>
    <property type="match status" value="1"/>
</dbReference>
<keyword evidence="3" id="KW-0808">Transferase</keyword>
<evidence type="ECO:0000256" key="3">
    <source>
        <dbReference type="ARBA" id="ARBA00022679"/>
    </source>
</evidence>
<evidence type="ECO:0000259" key="5">
    <source>
        <dbReference type="Pfam" id="PF00155"/>
    </source>
</evidence>
<dbReference type="EMBL" id="OA882740">
    <property type="protein sequence ID" value="CAD7276758.1"/>
    <property type="molecule type" value="Genomic_DNA"/>
</dbReference>
<evidence type="ECO:0000256" key="1">
    <source>
        <dbReference type="ARBA" id="ARBA00001933"/>
    </source>
</evidence>
<feature type="domain" description="Aminotransferase class I/classII large" evidence="5">
    <location>
        <begin position="72"/>
        <end position="423"/>
    </location>
</feature>
<keyword evidence="7" id="KW-1185">Reference proteome</keyword>
<dbReference type="OrthoDB" id="691673at2759"/>
<reference evidence="6" key="1">
    <citation type="submission" date="2020-11" db="EMBL/GenBank/DDBJ databases">
        <authorList>
            <person name="Tran Van P."/>
        </authorList>
    </citation>
    <scope>NUCLEOTIDE SEQUENCE</scope>
</reference>
<sequence length="438" mass="48517">MRVSKISSYVRFINDVSQRRQPSAIREITGMLPSLSKDCIVLAGGMPNGDAFPLLSAQFRLRDGSVIDVDEAEMKIGLQYSPTDGYPPLMAKMKEFISRYHLHGSDAEKSDIKLRHIMTPGSQDALSKLLEATIAPGDFIISEKHVYTGVVSAAEPWQPNFLLVDSDGDGMKPEALREALSSWDPSECRKADSGVPKILYTCPSGGNPTGTSLTLARKKEIYGIAQEYNLLIIEDDPYYFLQFSDVLPPSFLSLDTDGRVVRLDSFSKILAAGMRLGCLSGPPEIVERIALHQQVSIMHVPTLLQIVFLKLLDGWGWDGFNRHVESVKELYQTRCNLALDACKKHLSGLAEWYKPGGGMFLWLKVKNVTDTRSLVMVDGVAKGVLCVPGEPFQPAATRKPTPYVRVSYSSASPEMIDEGLRRLAEVIKERHQKNNSVN</sequence>
<dbReference type="EMBL" id="CAJPEX010000703">
    <property type="protein sequence ID" value="CAG0916910.1"/>
    <property type="molecule type" value="Genomic_DNA"/>
</dbReference>
<evidence type="ECO:0000313" key="7">
    <source>
        <dbReference type="Proteomes" id="UP000678499"/>
    </source>
</evidence>
<organism evidence="6">
    <name type="scientific">Notodromas monacha</name>
    <dbReference type="NCBI Taxonomy" id="399045"/>
    <lineage>
        <taxon>Eukaryota</taxon>
        <taxon>Metazoa</taxon>
        <taxon>Ecdysozoa</taxon>
        <taxon>Arthropoda</taxon>
        <taxon>Crustacea</taxon>
        <taxon>Oligostraca</taxon>
        <taxon>Ostracoda</taxon>
        <taxon>Podocopa</taxon>
        <taxon>Podocopida</taxon>
        <taxon>Cypridocopina</taxon>
        <taxon>Cypridoidea</taxon>
        <taxon>Cyprididae</taxon>
        <taxon>Notodromas</taxon>
    </lineage>
</organism>
<dbReference type="GO" id="GO:1901605">
    <property type="term" value="P:alpha-amino acid metabolic process"/>
    <property type="evidence" value="ECO:0007669"/>
    <property type="project" value="TreeGrafter"/>
</dbReference>
<name>A0A7R9GDG8_9CRUS</name>
<keyword evidence="2" id="KW-0032">Aminotransferase</keyword>
<protein>
    <recommendedName>
        <fullName evidence="5">Aminotransferase class I/classII large domain-containing protein</fullName>
    </recommendedName>
</protein>